<dbReference type="CDD" id="cd17246">
    <property type="entry name" value="RMtype1_S_SonII-TRD2-CR2_like"/>
    <property type="match status" value="1"/>
</dbReference>
<dbReference type="eggNOG" id="COG0732">
    <property type="taxonomic scope" value="Bacteria"/>
</dbReference>
<dbReference type="Pfam" id="PF01420">
    <property type="entry name" value="Methylase_S"/>
    <property type="match status" value="2"/>
</dbReference>
<dbReference type="PANTHER" id="PTHR30408:SF13">
    <property type="entry name" value="TYPE I RESTRICTION ENZYME HINDI SPECIFICITY SUBUNIT"/>
    <property type="match status" value="1"/>
</dbReference>
<gene>
    <name evidence="5" type="ORF">CY0110_15345</name>
</gene>
<dbReference type="Gene3D" id="1.10.287.1120">
    <property type="entry name" value="Bipartite methylase S protein"/>
    <property type="match status" value="1"/>
</dbReference>
<sequence length="383" mass="43781">MNKAYLLEDVCELIVDCEHKTAPTQETGYPSIRTPNIGRGSLILDKVKRVSEETYKKWTRRAIPTTDDLILAREAPVGNVAIIPSNLKVCLGQRTVLIRANKNKVFPRYLCYLLLGDEIQGKFFSLSNGATVHHLNVKDIRNLELPKLPPLPTQKKIASILSTYDDLIENNTKRIKILEEMAQTIYKEWFVKFRFPGHEQVKMVESELGLIPEGWEVKKLGRIASFKTGKLNSNAAKPDGIYPFFTCSQQIFRTDTYSFDTECIVLAGNNANGIFHIKYFNGKFDVYQRTYVIQTLDKQTASNYYLYFAIKEQLELLKSISTGAATKFLTIKILNNINIIVNSNQIQEQFSDVISTVFSQIDILQEKNQNLRKTRDLLLPKLI</sequence>
<protein>
    <submittedName>
        <fullName evidence="5">Type I restriction-modification system specificity subunit</fullName>
    </submittedName>
</protein>
<dbReference type="GO" id="GO:0003677">
    <property type="term" value="F:DNA binding"/>
    <property type="evidence" value="ECO:0007669"/>
    <property type="project" value="UniProtKB-KW"/>
</dbReference>
<proteinExistence type="inferred from homology"/>
<accession>A3J036</accession>
<evidence type="ECO:0000313" key="5">
    <source>
        <dbReference type="EMBL" id="EAZ87912.1"/>
    </source>
</evidence>
<keyword evidence="3" id="KW-0238">DNA-binding</keyword>
<dbReference type="RefSeq" id="WP_008279002.1">
    <property type="nucleotide sequence ID" value="NZ_AAXW01000152.1"/>
</dbReference>
<evidence type="ECO:0000256" key="1">
    <source>
        <dbReference type="ARBA" id="ARBA00010923"/>
    </source>
</evidence>
<dbReference type="AlphaFoldDB" id="A3J036"/>
<reference evidence="5 6" key="1">
    <citation type="submission" date="2007-03" db="EMBL/GenBank/DDBJ databases">
        <authorList>
            <person name="Stal L."/>
            <person name="Ferriera S."/>
            <person name="Johnson J."/>
            <person name="Kravitz S."/>
            <person name="Beeson K."/>
            <person name="Sutton G."/>
            <person name="Rogers Y.-H."/>
            <person name="Friedman R."/>
            <person name="Frazier M."/>
            <person name="Venter J.C."/>
        </authorList>
    </citation>
    <scope>NUCLEOTIDE SEQUENCE [LARGE SCALE GENOMIC DNA]</scope>
    <source>
        <strain evidence="5 6">CCY0110</strain>
    </source>
</reference>
<dbReference type="InterPro" id="IPR044946">
    <property type="entry name" value="Restrct_endonuc_typeI_TRD_sf"/>
</dbReference>
<dbReference type="EMBL" id="AAXW01000152">
    <property type="protein sequence ID" value="EAZ87912.1"/>
    <property type="molecule type" value="Genomic_DNA"/>
</dbReference>
<comment type="caution">
    <text evidence="5">The sequence shown here is derived from an EMBL/GenBank/DDBJ whole genome shotgun (WGS) entry which is preliminary data.</text>
</comment>
<feature type="non-terminal residue" evidence="5">
    <location>
        <position position="383"/>
    </location>
</feature>
<dbReference type="Gene3D" id="3.90.220.20">
    <property type="entry name" value="DNA methylase specificity domains"/>
    <property type="match status" value="2"/>
</dbReference>
<keyword evidence="6" id="KW-1185">Reference proteome</keyword>
<name>A3J036_9CHRO</name>
<feature type="domain" description="Type I restriction modification DNA specificity" evidence="4">
    <location>
        <begin position="7"/>
        <end position="179"/>
    </location>
</feature>
<comment type="similarity">
    <text evidence="1">Belongs to the type-I restriction system S methylase family.</text>
</comment>
<keyword evidence="2" id="KW-0680">Restriction system</keyword>
<feature type="domain" description="Type I restriction modification DNA specificity" evidence="4">
    <location>
        <begin position="212"/>
        <end position="371"/>
    </location>
</feature>
<evidence type="ECO:0000256" key="3">
    <source>
        <dbReference type="ARBA" id="ARBA00023125"/>
    </source>
</evidence>
<dbReference type="SUPFAM" id="SSF116734">
    <property type="entry name" value="DNA methylase specificity domain"/>
    <property type="match status" value="2"/>
</dbReference>
<evidence type="ECO:0000259" key="4">
    <source>
        <dbReference type="Pfam" id="PF01420"/>
    </source>
</evidence>
<dbReference type="GO" id="GO:0009307">
    <property type="term" value="P:DNA restriction-modification system"/>
    <property type="evidence" value="ECO:0007669"/>
    <property type="project" value="UniProtKB-KW"/>
</dbReference>
<dbReference type="OrthoDB" id="9815652at2"/>
<dbReference type="Proteomes" id="UP000003781">
    <property type="component" value="Unassembled WGS sequence"/>
</dbReference>
<dbReference type="InterPro" id="IPR052021">
    <property type="entry name" value="Type-I_RS_S_subunit"/>
</dbReference>
<evidence type="ECO:0000313" key="6">
    <source>
        <dbReference type="Proteomes" id="UP000003781"/>
    </source>
</evidence>
<evidence type="ECO:0000256" key="2">
    <source>
        <dbReference type="ARBA" id="ARBA00022747"/>
    </source>
</evidence>
<dbReference type="PANTHER" id="PTHR30408">
    <property type="entry name" value="TYPE-1 RESTRICTION ENZYME ECOKI SPECIFICITY PROTEIN"/>
    <property type="match status" value="1"/>
</dbReference>
<organism evidence="5 6">
    <name type="scientific">Crocosphaera chwakensis CCY0110</name>
    <dbReference type="NCBI Taxonomy" id="391612"/>
    <lineage>
        <taxon>Bacteria</taxon>
        <taxon>Bacillati</taxon>
        <taxon>Cyanobacteriota</taxon>
        <taxon>Cyanophyceae</taxon>
        <taxon>Oscillatoriophycideae</taxon>
        <taxon>Chroococcales</taxon>
        <taxon>Aphanothecaceae</taxon>
        <taxon>Crocosphaera</taxon>
        <taxon>Crocosphaera chwakensis</taxon>
    </lineage>
</organism>
<dbReference type="InterPro" id="IPR000055">
    <property type="entry name" value="Restrct_endonuc_typeI_TRD"/>
</dbReference>